<organism evidence="1 2">
    <name type="scientific">Shewanella surugensis</name>
    <dbReference type="NCBI Taxonomy" id="212020"/>
    <lineage>
        <taxon>Bacteria</taxon>
        <taxon>Pseudomonadati</taxon>
        <taxon>Pseudomonadota</taxon>
        <taxon>Gammaproteobacteria</taxon>
        <taxon>Alteromonadales</taxon>
        <taxon>Shewanellaceae</taxon>
        <taxon>Shewanella</taxon>
    </lineage>
</organism>
<dbReference type="Proteomes" id="UP001203423">
    <property type="component" value="Unassembled WGS sequence"/>
</dbReference>
<dbReference type="RefSeq" id="WP_248942898.1">
    <property type="nucleotide sequence ID" value="NZ_JAKIKS010000161.1"/>
</dbReference>
<dbReference type="EMBL" id="JAKIKS010000161">
    <property type="protein sequence ID" value="MCL1127451.1"/>
    <property type="molecule type" value="Genomic_DNA"/>
</dbReference>
<evidence type="ECO:0000313" key="2">
    <source>
        <dbReference type="Proteomes" id="UP001203423"/>
    </source>
</evidence>
<accession>A0ABT0LIC9</accession>
<proteinExistence type="predicted"/>
<reference evidence="1 2" key="1">
    <citation type="submission" date="2022-01" db="EMBL/GenBank/DDBJ databases">
        <title>Whole genome-based taxonomy of the Shewanellaceae.</title>
        <authorList>
            <person name="Martin-Rodriguez A.J."/>
        </authorList>
    </citation>
    <scope>NUCLEOTIDE SEQUENCE [LARGE SCALE GENOMIC DNA]</scope>
    <source>
        <strain evidence="1 2">DSM 17177</strain>
    </source>
</reference>
<keyword evidence="2" id="KW-1185">Reference proteome</keyword>
<comment type="caution">
    <text evidence="1">The sequence shown here is derived from an EMBL/GenBank/DDBJ whole genome shotgun (WGS) entry which is preliminary data.</text>
</comment>
<gene>
    <name evidence="1" type="ORF">L2764_23995</name>
</gene>
<sequence>MKKGKVLIFSVGILSLFYSYVLSLSLTPEVSVSYLEYYIKNSTMFYVQDVPDLLMPMDVTLSTKELKPYFSRDGWSKKSVKSGRALLLDKGKLLFNLREVNNITTFSFYFFPTNKNIKLVFSIAGERFEKLLVVDNVKPVTIHIPKKLINDNPDAVNTLMISASSSVSLNSLTVKDPK</sequence>
<name>A0ABT0LIC9_9GAMM</name>
<evidence type="ECO:0000313" key="1">
    <source>
        <dbReference type="EMBL" id="MCL1127451.1"/>
    </source>
</evidence>
<protein>
    <submittedName>
        <fullName evidence="1">Uncharacterized protein</fullName>
    </submittedName>
</protein>